<evidence type="ECO:0000313" key="3">
    <source>
        <dbReference type="EMBL" id="KAH8022636.1"/>
    </source>
</evidence>
<proteinExistence type="predicted"/>
<dbReference type="VEuPathDB" id="VectorBase:LOC119172284"/>
<evidence type="ECO:0000313" key="4">
    <source>
        <dbReference type="Proteomes" id="UP000821866"/>
    </source>
</evidence>
<evidence type="ECO:0000256" key="1">
    <source>
        <dbReference type="SAM" id="MobiDB-lite"/>
    </source>
</evidence>
<dbReference type="EMBL" id="JABSTU010000008">
    <property type="protein sequence ID" value="KAH8022636.1"/>
    <property type="molecule type" value="Genomic_DNA"/>
</dbReference>
<protein>
    <recommendedName>
        <fullName evidence="2">LolA-like domain-containing protein</fullName>
    </recommendedName>
</protein>
<feature type="region of interest" description="Disordered" evidence="1">
    <location>
        <begin position="40"/>
        <end position="72"/>
    </location>
</feature>
<sequence length="634" mass="73526">MDKAAEHEREGRRWLVLEDGTPMCERARQKRAVKLRGGADKIPAYENGTPKRRGSGVRTQLRPTLHHSPRPPSYQPIWQEALLPALMYADNILLMADNKEDLQRLMDICGDGDRPKPPEIGHSYIAKYEMNTIDSNHPAWVEEYFDYNGKRAKISASVLGVQFVDIYDYGRGTVTSYRLYRPETSGWSSTIEDTCETVEMTKFKPAVQILSYPLSKTAKPGPQRMPTSNQALKYGPPYNYTYLEGYIGKETRNIQSEIFRGCVNEEYLNFSLRSNFYWGNALPFSYPSGEERAPVYIEMRGPDINNNAQDIYAMMYVSWYEKDPKFAFDAFQVWYDSELKLARIDMRPSEEDLRSQLLQSVGDTSEFISLLFDLTTGFTYVSSMAQSTCLWAGKQKGYFWNHPNGTLKTPEELFRINSNLQYKGKATVMGVEAETWTELLKNMEKSSIKKRQLSFSLHDKRMDRYRNEYIFSPIQEAVYEQDSTQYKRSWAFPEQNVTIRNYLYFNSFVPDQDVFSQHACIQEKPAASYYINFKPLNACTLDAGNRTKFLTAFRNELAKSTKLSTILTVQNFRFRWYNENGTSVGFTFHENIPEEKMNETTFSKLAKQKVQVVKPLTECAWQSYLFHKELSTVF</sequence>
<keyword evidence="4" id="KW-1185">Reference proteome</keyword>
<dbReference type="AlphaFoldDB" id="A0A9J6DKH8"/>
<accession>A0A9J6DKH8</accession>
<dbReference type="PANTHER" id="PTHR36902:SF1">
    <property type="entry name" value="ENRICHED IN SURFACE-LABELED PROTEOME PROTEIN 9"/>
    <property type="match status" value="1"/>
</dbReference>
<feature type="domain" description="LolA-like" evidence="2">
    <location>
        <begin position="329"/>
        <end position="520"/>
    </location>
</feature>
<dbReference type="Pfam" id="PF25898">
    <property type="entry name" value="LolA_2nd_metazoa"/>
    <property type="match status" value="1"/>
</dbReference>
<dbReference type="PANTHER" id="PTHR36902">
    <property type="entry name" value="ENRICHED IN SURFACE-LABELED PROTEOME PROTEIN 9"/>
    <property type="match status" value="1"/>
</dbReference>
<reference evidence="3" key="2">
    <citation type="submission" date="2021-09" db="EMBL/GenBank/DDBJ databases">
        <authorList>
            <person name="Jia N."/>
            <person name="Wang J."/>
            <person name="Shi W."/>
            <person name="Du L."/>
            <person name="Sun Y."/>
            <person name="Zhan W."/>
            <person name="Jiang J."/>
            <person name="Wang Q."/>
            <person name="Zhang B."/>
            <person name="Ji P."/>
            <person name="Sakyi L.B."/>
            <person name="Cui X."/>
            <person name="Yuan T."/>
            <person name="Jiang B."/>
            <person name="Yang W."/>
            <person name="Lam T.T.-Y."/>
            <person name="Chang Q."/>
            <person name="Ding S."/>
            <person name="Wang X."/>
            <person name="Zhu J."/>
            <person name="Ruan X."/>
            <person name="Zhao L."/>
            <person name="Wei J."/>
            <person name="Que T."/>
            <person name="Du C."/>
            <person name="Cheng J."/>
            <person name="Dai P."/>
            <person name="Han X."/>
            <person name="Huang E."/>
            <person name="Gao Y."/>
            <person name="Liu J."/>
            <person name="Shao H."/>
            <person name="Ye R."/>
            <person name="Li L."/>
            <person name="Wei W."/>
            <person name="Wang X."/>
            <person name="Wang C."/>
            <person name="Huo Q."/>
            <person name="Li W."/>
            <person name="Guo W."/>
            <person name="Chen H."/>
            <person name="Chen S."/>
            <person name="Zhou L."/>
            <person name="Zhou L."/>
            <person name="Ni X."/>
            <person name="Tian J."/>
            <person name="Zhou Y."/>
            <person name="Sheng Y."/>
            <person name="Liu T."/>
            <person name="Pan Y."/>
            <person name="Xia L."/>
            <person name="Li J."/>
            <person name="Zhao F."/>
            <person name="Cao W."/>
        </authorList>
    </citation>
    <scope>NUCLEOTIDE SEQUENCE</scope>
    <source>
        <strain evidence="3">Rmic-2018</strain>
        <tissue evidence="3">Larvae</tissue>
    </source>
</reference>
<gene>
    <name evidence="3" type="ORF">HPB51_000936</name>
</gene>
<evidence type="ECO:0000259" key="2">
    <source>
        <dbReference type="Pfam" id="PF25898"/>
    </source>
</evidence>
<comment type="caution">
    <text evidence="3">The sequence shown here is derived from an EMBL/GenBank/DDBJ whole genome shotgun (WGS) entry which is preliminary data.</text>
</comment>
<reference evidence="3" key="1">
    <citation type="journal article" date="2020" name="Cell">
        <title>Large-Scale Comparative Analyses of Tick Genomes Elucidate Their Genetic Diversity and Vector Capacities.</title>
        <authorList>
            <consortium name="Tick Genome and Microbiome Consortium (TIGMIC)"/>
            <person name="Jia N."/>
            <person name="Wang J."/>
            <person name="Shi W."/>
            <person name="Du L."/>
            <person name="Sun Y."/>
            <person name="Zhan W."/>
            <person name="Jiang J.F."/>
            <person name="Wang Q."/>
            <person name="Zhang B."/>
            <person name="Ji P."/>
            <person name="Bell-Sakyi L."/>
            <person name="Cui X.M."/>
            <person name="Yuan T.T."/>
            <person name="Jiang B.G."/>
            <person name="Yang W.F."/>
            <person name="Lam T.T."/>
            <person name="Chang Q.C."/>
            <person name="Ding S.J."/>
            <person name="Wang X.J."/>
            <person name="Zhu J.G."/>
            <person name="Ruan X.D."/>
            <person name="Zhao L."/>
            <person name="Wei J.T."/>
            <person name="Ye R.Z."/>
            <person name="Que T.C."/>
            <person name="Du C.H."/>
            <person name="Zhou Y.H."/>
            <person name="Cheng J.X."/>
            <person name="Dai P.F."/>
            <person name="Guo W.B."/>
            <person name="Han X.H."/>
            <person name="Huang E.J."/>
            <person name="Li L.F."/>
            <person name="Wei W."/>
            <person name="Gao Y.C."/>
            <person name="Liu J.Z."/>
            <person name="Shao H.Z."/>
            <person name="Wang X."/>
            <person name="Wang C.C."/>
            <person name="Yang T.C."/>
            <person name="Huo Q.B."/>
            <person name="Li W."/>
            <person name="Chen H.Y."/>
            <person name="Chen S.E."/>
            <person name="Zhou L.G."/>
            <person name="Ni X.B."/>
            <person name="Tian J.H."/>
            <person name="Sheng Y."/>
            <person name="Liu T."/>
            <person name="Pan Y.S."/>
            <person name="Xia L.Y."/>
            <person name="Li J."/>
            <person name="Zhao F."/>
            <person name="Cao W.C."/>
        </authorList>
    </citation>
    <scope>NUCLEOTIDE SEQUENCE</scope>
    <source>
        <strain evidence="3">Rmic-2018</strain>
    </source>
</reference>
<dbReference type="Proteomes" id="UP000821866">
    <property type="component" value="Chromosome 6"/>
</dbReference>
<organism evidence="3 4">
    <name type="scientific">Rhipicephalus microplus</name>
    <name type="common">Cattle tick</name>
    <name type="synonym">Boophilus microplus</name>
    <dbReference type="NCBI Taxonomy" id="6941"/>
    <lineage>
        <taxon>Eukaryota</taxon>
        <taxon>Metazoa</taxon>
        <taxon>Ecdysozoa</taxon>
        <taxon>Arthropoda</taxon>
        <taxon>Chelicerata</taxon>
        <taxon>Arachnida</taxon>
        <taxon>Acari</taxon>
        <taxon>Parasitiformes</taxon>
        <taxon>Ixodida</taxon>
        <taxon>Ixodoidea</taxon>
        <taxon>Ixodidae</taxon>
        <taxon>Rhipicephalinae</taxon>
        <taxon>Rhipicephalus</taxon>
        <taxon>Boophilus</taxon>
    </lineage>
</organism>
<dbReference type="InterPro" id="IPR058831">
    <property type="entry name" value="LolA-like_dom_2nd"/>
</dbReference>
<name>A0A9J6DKH8_RHIMP</name>